<evidence type="ECO:0000313" key="2">
    <source>
        <dbReference type="EMBL" id="AHW59166.1"/>
    </source>
</evidence>
<dbReference type="Proteomes" id="UP000181981">
    <property type="component" value="Unassembled WGS sequence"/>
</dbReference>
<evidence type="ECO:0000256" key="1">
    <source>
        <dbReference type="SAM" id="Phobius"/>
    </source>
</evidence>
<name>X5DY13_9BACT</name>
<dbReference type="Pfam" id="PF11297">
    <property type="entry name" value="DUF3098"/>
    <property type="match status" value="1"/>
</dbReference>
<feature type="transmembrane region" description="Helical" evidence="1">
    <location>
        <begin position="59"/>
        <end position="78"/>
    </location>
</feature>
<proteinExistence type="predicted"/>
<dbReference type="STRING" id="1168034.FH5T_04995"/>
<dbReference type="Proteomes" id="UP000023772">
    <property type="component" value="Chromosome"/>
</dbReference>
<dbReference type="EMBL" id="CP007451">
    <property type="protein sequence ID" value="AHW59166.1"/>
    <property type="molecule type" value="Genomic_DNA"/>
</dbReference>
<evidence type="ECO:0000313" key="3">
    <source>
        <dbReference type="EMBL" id="SEU02576.1"/>
    </source>
</evidence>
<organism evidence="3 5">
    <name type="scientific">Draconibacterium orientale</name>
    <dbReference type="NCBI Taxonomy" id="1168034"/>
    <lineage>
        <taxon>Bacteria</taxon>
        <taxon>Pseudomonadati</taxon>
        <taxon>Bacteroidota</taxon>
        <taxon>Bacteroidia</taxon>
        <taxon>Marinilabiliales</taxon>
        <taxon>Prolixibacteraceae</taxon>
        <taxon>Draconibacterium</taxon>
    </lineage>
</organism>
<dbReference type="eggNOG" id="ENOG50331EZ">
    <property type="taxonomic scope" value="Bacteria"/>
</dbReference>
<gene>
    <name evidence="2" type="ORF">FH5T_04995</name>
    <name evidence="3" type="ORF">SAMN05444285_1366</name>
</gene>
<keyword evidence="1" id="KW-0812">Transmembrane</keyword>
<evidence type="ECO:0008006" key="6">
    <source>
        <dbReference type="Google" id="ProtNLM"/>
    </source>
</evidence>
<evidence type="ECO:0000313" key="5">
    <source>
        <dbReference type="Proteomes" id="UP000181981"/>
    </source>
</evidence>
<dbReference type="RefSeq" id="WP_038556351.1">
    <property type="nucleotide sequence ID" value="NZ_FOHT01000036.1"/>
</dbReference>
<keyword evidence="4" id="KW-1185">Reference proteome</keyword>
<keyword evidence="1" id="KW-0472">Membrane</keyword>
<dbReference type="OrthoDB" id="963379at2"/>
<protein>
    <recommendedName>
        <fullName evidence="6">DUF3098 domain-containing protein</fullName>
    </recommendedName>
</protein>
<sequence>MAKKSNEVKERTGFALGKENYKLMAIGFAVIVLGFILMAGGGSDDPNVFSEDIFSFRRITLAPILLLLGFGFEIYAIMKKPKDD</sequence>
<accession>X5DY13</accession>
<reference evidence="3 5" key="2">
    <citation type="submission" date="2016-10" db="EMBL/GenBank/DDBJ databases">
        <authorList>
            <person name="de Groot N.N."/>
        </authorList>
    </citation>
    <scope>NUCLEOTIDE SEQUENCE [LARGE SCALE GENOMIC DNA]</scope>
    <source>
        <strain evidence="3 5">DSM 25947</strain>
    </source>
</reference>
<dbReference type="EMBL" id="FOHT01000036">
    <property type="protein sequence ID" value="SEU02576.1"/>
    <property type="molecule type" value="Genomic_DNA"/>
</dbReference>
<evidence type="ECO:0000313" key="4">
    <source>
        <dbReference type="Proteomes" id="UP000023772"/>
    </source>
</evidence>
<keyword evidence="1" id="KW-1133">Transmembrane helix</keyword>
<dbReference type="InterPro" id="IPR021448">
    <property type="entry name" value="DUF3098"/>
</dbReference>
<dbReference type="HOGENOM" id="CLU_176977_1_0_10"/>
<dbReference type="AlphaFoldDB" id="X5DY13"/>
<feature type="transmembrane region" description="Helical" evidence="1">
    <location>
        <begin position="21"/>
        <end position="39"/>
    </location>
</feature>
<dbReference type="KEGG" id="dori:FH5T_04995"/>
<reference evidence="2 4" key="1">
    <citation type="submission" date="2014-03" db="EMBL/GenBank/DDBJ databases">
        <title>Complete genome sequence of a deeply braunched marine Bacteroidia bacterium Draconibacterium orientale type strain FH5T.</title>
        <authorList>
            <person name="Li X."/>
            <person name="Wang X."/>
            <person name="Xie Z."/>
            <person name="Du Z."/>
            <person name="Chen G."/>
        </authorList>
    </citation>
    <scope>NUCLEOTIDE SEQUENCE [LARGE SCALE GENOMIC DNA]</scope>
    <source>
        <strain evidence="2 4">FH5</strain>
    </source>
</reference>